<dbReference type="GO" id="GO:0005737">
    <property type="term" value="C:cytoplasm"/>
    <property type="evidence" value="ECO:0007669"/>
    <property type="project" value="TreeGrafter"/>
</dbReference>
<dbReference type="AlphaFoldDB" id="A0A5K3ETC5"/>
<feature type="coiled-coil region" evidence="2">
    <location>
        <begin position="328"/>
        <end position="355"/>
    </location>
</feature>
<feature type="compositionally biased region" description="Low complexity" evidence="3">
    <location>
        <begin position="71"/>
        <end position="80"/>
    </location>
</feature>
<evidence type="ECO:0000256" key="1">
    <source>
        <dbReference type="ARBA" id="ARBA00023054"/>
    </source>
</evidence>
<keyword evidence="1 2" id="KW-0175">Coiled coil</keyword>
<feature type="region of interest" description="Disordered" evidence="3">
    <location>
        <begin position="106"/>
        <end position="234"/>
    </location>
</feature>
<feature type="compositionally biased region" description="Basic residues" evidence="3">
    <location>
        <begin position="752"/>
        <end position="766"/>
    </location>
</feature>
<accession>A0A5K3ETC5</accession>
<feature type="compositionally biased region" description="Polar residues" evidence="3">
    <location>
        <begin position="547"/>
        <end position="563"/>
    </location>
</feature>
<dbReference type="PANTHER" id="PTHR24200:SF11">
    <property type="entry name" value="TOUCAN, ISOFORM A"/>
    <property type="match status" value="1"/>
</dbReference>
<evidence type="ECO:0000256" key="2">
    <source>
        <dbReference type="SAM" id="Coils"/>
    </source>
</evidence>
<evidence type="ECO:0000313" key="5">
    <source>
        <dbReference type="WBParaSite" id="MCU_002486-RE"/>
    </source>
</evidence>
<dbReference type="GO" id="GO:0008017">
    <property type="term" value="F:microtubule binding"/>
    <property type="evidence" value="ECO:0007669"/>
    <property type="project" value="TreeGrafter"/>
</dbReference>
<dbReference type="WBParaSite" id="MCU_002486-RC">
    <property type="protein sequence ID" value="MCU_002486-RC"/>
    <property type="gene ID" value="MCU_002486"/>
</dbReference>
<feature type="compositionally biased region" description="Basic and acidic residues" evidence="3">
    <location>
        <begin position="200"/>
        <end position="218"/>
    </location>
</feature>
<dbReference type="PANTHER" id="PTHR24200">
    <property type="entry name" value="TOUCAN, ISOFORM A"/>
    <property type="match status" value="1"/>
</dbReference>
<feature type="coiled-coil region" evidence="2">
    <location>
        <begin position="581"/>
        <end position="667"/>
    </location>
</feature>
<feature type="region of interest" description="Disordered" evidence="3">
    <location>
        <begin position="704"/>
        <end position="730"/>
    </location>
</feature>
<proteinExistence type="predicted"/>
<dbReference type="GO" id="GO:0005634">
    <property type="term" value="C:nucleus"/>
    <property type="evidence" value="ECO:0007669"/>
    <property type="project" value="TreeGrafter"/>
</dbReference>
<protein>
    <submittedName>
        <fullName evidence="4 5">Microtubule-associated tumor suppressor 1</fullName>
    </submittedName>
</protein>
<dbReference type="WBParaSite" id="MCU_002486-RE">
    <property type="protein sequence ID" value="MCU_002486-RE"/>
    <property type="gene ID" value="MCU_002486"/>
</dbReference>
<name>A0A5K3ETC5_MESCO</name>
<dbReference type="InterPro" id="IPR051293">
    <property type="entry name" value="MTUS1/CCDC69"/>
</dbReference>
<feature type="region of interest" description="Disordered" evidence="3">
    <location>
        <begin position="30"/>
        <end position="88"/>
    </location>
</feature>
<organism evidence="4">
    <name type="scientific">Mesocestoides corti</name>
    <name type="common">Flatworm</name>
    <dbReference type="NCBI Taxonomy" id="53468"/>
    <lineage>
        <taxon>Eukaryota</taxon>
        <taxon>Metazoa</taxon>
        <taxon>Spiralia</taxon>
        <taxon>Lophotrochozoa</taxon>
        <taxon>Platyhelminthes</taxon>
        <taxon>Cestoda</taxon>
        <taxon>Eucestoda</taxon>
        <taxon>Cyclophyllidea</taxon>
        <taxon>Mesocestoididae</taxon>
        <taxon>Mesocestoides</taxon>
    </lineage>
</organism>
<feature type="compositionally biased region" description="Polar residues" evidence="3">
    <location>
        <begin position="144"/>
        <end position="158"/>
    </location>
</feature>
<evidence type="ECO:0000256" key="3">
    <source>
        <dbReference type="SAM" id="MobiDB-lite"/>
    </source>
</evidence>
<evidence type="ECO:0000313" key="4">
    <source>
        <dbReference type="WBParaSite" id="MCU_002486-RC"/>
    </source>
</evidence>
<reference evidence="4 5" key="1">
    <citation type="submission" date="2019-11" db="UniProtKB">
        <authorList>
            <consortium name="WormBaseParasite"/>
        </authorList>
    </citation>
    <scope>IDENTIFICATION</scope>
</reference>
<feature type="region of interest" description="Disordered" evidence="3">
    <location>
        <begin position="750"/>
        <end position="780"/>
    </location>
</feature>
<feature type="region of interest" description="Disordered" evidence="3">
    <location>
        <begin position="547"/>
        <end position="566"/>
    </location>
</feature>
<feature type="coiled-coil region" evidence="2">
    <location>
        <begin position="398"/>
        <end position="461"/>
    </location>
</feature>
<sequence length="780" mass="87104">MASVLKCSVSDRSKGPVDASLSYLKRPNVVPTPERLSSSCYGKVQGRGDLNSQLDRCPSRLRPPAGSLKRSISSNISQSSELTLNPQSPLKRPVVLSAGSSLRKNQMSLRLPIKRSNALESTQKSIRQDKKAPRATGPSLLAPTESSALKSRSLTASKVVNPGHKTFKAPGIPTAKSNGTTNSIRTRSTASTSSLPSTKSIKEHAVEIRAGDSSHRALESSQQSRKLSKPTGALSTRRSGVLTCLSPKMKLAVKSTSQEILELRQKYDASLEGWNRVFGALCVFARWSIDASDKLRIKALNRENLLTSQLDSKSKECAEAKSRIEEVLRCQAEERTAMQAELENLRSVLQAEKAKDIEKVRLQKDADISELQKAYDAQLSEERRTWAARVAESQQRFAKELDQQQIDYANQLEEVKSQSAAFVSELEARLKSLELDLATRMDALQSRCDELRRLSLEKKENLSSETLPKIPPQTPLEMADVSVQIPSPEDFFDVSKSFTFDNIPISMTRSCFTPQFSSTFSKTNRPVPPSPAACRISSAAVSQWHQPWSISSTQPQQTDQSLESTKDSLIQEEIESFKTALELKSAEAADLRHKTMELEEELKTIKDLKVEVAQLRHRNEDLEALLELRGESEKQLNDRFQTLFHNLEKEIKEKKKLKIDCEALRFKLLDAHHKIELLNAANASDDEGRDDGYSLNDTTYMSRSVYTEHRVKSPVRQPASTRRSPRPISETLDASAGSFISFGPRLSNTPARRCRGLQHDRSKRRTLAASSELEQHDLRP</sequence>
<feature type="compositionally biased region" description="Low complexity" evidence="3">
    <location>
        <begin position="180"/>
        <end position="199"/>
    </location>
</feature>